<reference evidence="1" key="1">
    <citation type="submission" date="2020-10" db="EMBL/GenBank/DDBJ databases">
        <authorList>
            <person name="Castelo-Branco R."/>
            <person name="Eusebio N."/>
            <person name="Adriana R."/>
            <person name="Vieira A."/>
            <person name="Brugerolle De Fraissinette N."/>
            <person name="Rezende De Castro R."/>
            <person name="Schneider M.P."/>
            <person name="Vasconcelos V."/>
            <person name="Leao P.N."/>
        </authorList>
    </citation>
    <scope>NUCLEOTIDE SEQUENCE</scope>
    <source>
        <strain evidence="1">LEGE 06105</strain>
    </source>
</reference>
<dbReference type="Gene3D" id="3.40.50.300">
    <property type="entry name" value="P-loop containing nucleotide triphosphate hydrolases"/>
    <property type="match status" value="1"/>
</dbReference>
<accession>A0A8J7FB84</accession>
<comment type="caution">
    <text evidence="1">The sequence shown here is derived from an EMBL/GenBank/DDBJ whole genome shotgun (WGS) entry which is preliminary data.</text>
</comment>
<name>A0A8J7FB84_9CYAN</name>
<keyword evidence="1" id="KW-0418">Kinase</keyword>
<dbReference type="GO" id="GO:0016301">
    <property type="term" value="F:kinase activity"/>
    <property type="evidence" value="ECO:0007669"/>
    <property type="project" value="UniProtKB-KW"/>
</dbReference>
<dbReference type="Proteomes" id="UP000620559">
    <property type="component" value="Unassembled WGS sequence"/>
</dbReference>
<dbReference type="EMBL" id="JADEWL010000022">
    <property type="protein sequence ID" value="MBE9212978.1"/>
    <property type="molecule type" value="Genomic_DNA"/>
</dbReference>
<protein>
    <submittedName>
        <fullName evidence="1">2-phosphoglycerate kinase</fullName>
    </submittedName>
</protein>
<dbReference type="SUPFAM" id="SSF52540">
    <property type="entry name" value="P-loop containing nucleoside triphosphate hydrolases"/>
    <property type="match status" value="1"/>
</dbReference>
<dbReference type="AlphaFoldDB" id="A0A8J7FB84"/>
<dbReference type="RefSeq" id="WP_193919427.1">
    <property type="nucleotide sequence ID" value="NZ_JADEWL010000022.1"/>
</dbReference>
<evidence type="ECO:0000313" key="2">
    <source>
        <dbReference type="Proteomes" id="UP000620559"/>
    </source>
</evidence>
<keyword evidence="2" id="KW-1185">Reference proteome</keyword>
<gene>
    <name evidence="1" type="ORF">IQ247_09815</name>
</gene>
<proteinExistence type="predicted"/>
<evidence type="ECO:0000313" key="1">
    <source>
        <dbReference type="EMBL" id="MBE9212978.1"/>
    </source>
</evidence>
<organism evidence="1 2">
    <name type="scientific">Plectonema cf. radiosum LEGE 06105</name>
    <dbReference type="NCBI Taxonomy" id="945769"/>
    <lineage>
        <taxon>Bacteria</taxon>
        <taxon>Bacillati</taxon>
        <taxon>Cyanobacteriota</taxon>
        <taxon>Cyanophyceae</taxon>
        <taxon>Oscillatoriophycideae</taxon>
        <taxon>Oscillatoriales</taxon>
        <taxon>Microcoleaceae</taxon>
        <taxon>Plectonema</taxon>
    </lineage>
</organism>
<sequence>MNKSLKQTPVILIGGSSHVGKSTLAQYQTAKLGWNYLCTDKLARHPGRPWVKPKDKAIREYVAQHYKTLSTEALFLDVLSHYEKNVLPQVEAIVRSHAVDLSRKCLVIEGSALYPSLVANLVRENGVKAIWLTASDQFFQNRIKGESNFERVSEDEKHLIQKFIDRTLLYNKHMREEVERLGFIYIDVESTSTVDELASKCMELISENV</sequence>
<keyword evidence="1" id="KW-0808">Transferase</keyword>
<dbReference type="InterPro" id="IPR027417">
    <property type="entry name" value="P-loop_NTPase"/>
</dbReference>